<reference evidence="1 2" key="1">
    <citation type="submission" date="2018-11" db="EMBL/GenBank/DDBJ databases">
        <authorList>
            <consortium name="Pathogen Informatics"/>
        </authorList>
    </citation>
    <scope>NUCLEOTIDE SEQUENCE [LARGE SCALE GENOMIC DNA]</scope>
</reference>
<name>A0A3P7LA14_DIBLA</name>
<sequence length="125" mass="13831">MKHFDVCDLEEIGCGLARSLLEFSQLLTDREKYNERLLEMGKEILRGFFQSRLAAGLGAHGDKRKPIADTIERRAGTEDELENTEAKLGNLIFSVSDFGEFSKAMGLLADAANEPSDCESSRISS</sequence>
<gene>
    <name evidence="1" type="ORF">DILT_LOCUS9876</name>
</gene>
<protein>
    <submittedName>
        <fullName evidence="1">Uncharacterized protein</fullName>
    </submittedName>
</protein>
<dbReference type="EMBL" id="UYRU01058098">
    <property type="protein sequence ID" value="VDN14045.1"/>
    <property type="molecule type" value="Genomic_DNA"/>
</dbReference>
<dbReference type="Proteomes" id="UP000281553">
    <property type="component" value="Unassembled WGS sequence"/>
</dbReference>
<keyword evidence="2" id="KW-1185">Reference proteome</keyword>
<evidence type="ECO:0000313" key="2">
    <source>
        <dbReference type="Proteomes" id="UP000281553"/>
    </source>
</evidence>
<proteinExistence type="predicted"/>
<evidence type="ECO:0000313" key="1">
    <source>
        <dbReference type="EMBL" id="VDN14045.1"/>
    </source>
</evidence>
<accession>A0A3P7LA14</accession>
<dbReference type="AlphaFoldDB" id="A0A3P7LA14"/>
<organism evidence="1 2">
    <name type="scientific">Dibothriocephalus latus</name>
    <name type="common">Fish tapeworm</name>
    <name type="synonym">Diphyllobothrium latum</name>
    <dbReference type="NCBI Taxonomy" id="60516"/>
    <lineage>
        <taxon>Eukaryota</taxon>
        <taxon>Metazoa</taxon>
        <taxon>Spiralia</taxon>
        <taxon>Lophotrochozoa</taxon>
        <taxon>Platyhelminthes</taxon>
        <taxon>Cestoda</taxon>
        <taxon>Eucestoda</taxon>
        <taxon>Diphyllobothriidea</taxon>
        <taxon>Diphyllobothriidae</taxon>
        <taxon>Dibothriocephalus</taxon>
    </lineage>
</organism>